<dbReference type="InterPro" id="IPR029063">
    <property type="entry name" value="SAM-dependent_MTases_sf"/>
</dbReference>
<sequence length="253" mass="28623">MSEKEPAVAGGFRTEAEQQEAARNKALFDANVLPWEKKIENFPKYVRRQNLTRFLALYEIFKQVVEVKGSIVECGVHQGFGIMTWAKLSAIMEPVNLTRRIYGFDTFGGFPDLDVKDVADASKHVKAGDLAADSYDEIMQLSAVHDSTRFIGHIPKVKLVKGDAAKTIPQFVSEHPHLVVSLLFLDFDLYEGTKVALENFVPRMPKGAIIAFDELDNPLWPGETLAMVEFCQRHRLRLQRFSFDPYIAYAVLD</sequence>
<dbReference type="PANTHER" id="PTHR40036">
    <property type="entry name" value="MACROCIN O-METHYLTRANSFERASE"/>
    <property type="match status" value="1"/>
</dbReference>
<keyword evidence="1" id="KW-0489">Methyltransferase</keyword>
<dbReference type="PANTHER" id="PTHR40036:SF1">
    <property type="entry name" value="MACROCIN O-METHYLTRANSFERASE"/>
    <property type="match status" value="1"/>
</dbReference>
<reference evidence="1 2" key="1">
    <citation type="submission" date="2017-02" db="EMBL/GenBank/DDBJ databases">
        <title>Genome sequence of the nitrite-oxidizing bacterium Nitrobacter vulgaris strain Ab1.</title>
        <authorList>
            <person name="Mellbye B.L."/>
            <person name="Davis E.W."/>
            <person name="Spieck E."/>
            <person name="Chang J.H."/>
            <person name="Bottomley P.J."/>
            <person name="Sayavedra-Soto L.A."/>
        </authorList>
    </citation>
    <scope>NUCLEOTIDE SEQUENCE [LARGE SCALE GENOMIC DNA]</scope>
    <source>
        <strain evidence="1 2">Ab1</strain>
    </source>
</reference>
<dbReference type="Pfam" id="PF05711">
    <property type="entry name" value="TylF"/>
    <property type="match status" value="1"/>
</dbReference>
<keyword evidence="1" id="KW-0808">Transferase</keyword>
<protein>
    <submittedName>
        <fullName evidence="1">dTDP-6-deoxy-L-hexose 3-O-methyltransferase</fullName>
    </submittedName>
</protein>
<name>A0A1V4HVX7_NITVU</name>
<accession>A0A1V4HVX7</accession>
<dbReference type="SUPFAM" id="SSF53335">
    <property type="entry name" value="S-adenosyl-L-methionine-dependent methyltransferases"/>
    <property type="match status" value="1"/>
</dbReference>
<dbReference type="AlphaFoldDB" id="A0A1V4HVX7"/>
<dbReference type="GO" id="GO:0008168">
    <property type="term" value="F:methyltransferase activity"/>
    <property type="evidence" value="ECO:0007669"/>
    <property type="project" value="UniProtKB-KW"/>
</dbReference>
<dbReference type="RefSeq" id="WP_079447442.1">
    <property type="nucleotide sequence ID" value="NZ_MWPQ01000049.1"/>
</dbReference>
<dbReference type="GO" id="GO:0032259">
    <property type="term" value="P:methylation"/>
    <property type="evidence" value="ECO:0007669"/>
    <property type="project" value="UniProtKB-KW"/>
</dbReference>
<proteinExistence type="predicted"/>
<dbReference type="STRING" id="29421.B2M20_12830"/>
<gene>
    <name evidence="1" type="ORF">B2M20_12830</name>
</gene>
<comment type="caution">
    <text evidence="1">The sequence shown here is derived from an EMBL/GenBank/DDBJ whole genome shotgun (WGS) entry which is preliminary data.</text>
</comment>
<dbReference type="OrthoDB" id="9811332at2"/>
<evidence type="ECO:0000313" key="2">
    <source>
        <dbReference type="Proteomes" id="UP000189940"/>
    </source>
</evidence>
<evidence type="ECO:0000313" key="1">
    <source>
        <dbReference type="EMBL" id="OPH82074.1"/>
    </source>
</evidence>
<organism evidence="1 2">
    <name type="scientific">Nitrobacter vulgaris</name>
    <dbReference type="NCBI Taxonomy" id="29421"/>
    <lineage>
        <taxon>Bacteria</taxon>
        <taxon>Pseudomonadati</taxon>
        <taxon>Pseudomonadota</taxon>
        <taxon>Alphaproteobacteria</taxon>
        <taxon>Hyphomicrobiales</taxon>
        <taxon>Nitrobacteraceae</taxon>
        <taxon>Nitrobacter</taxon>
    </lineage>
</organism>
<dbReference type="Proteomes" id="UP000189940">
    <property type="component" value="Unassembled WGS sequence"/>
</dbReference>
<dbReference type="Gene3D" id="3.40.50.150">
    <property type="entry name" value="Vaccinia Virus protein VP39"/>
    <property type="match status" value="1"/>
</dbReference>
<keyword evidence="2" id="KW-1185">Reference proteome</keyword>
<dbReference type="InterPro" id="IPR008884">
    <property type="entry name" value="TylF_MeTrfase"/>
</dbReference>
<dbReference type="EMBL" id="MWPQ01000049">
    <property type="protein sequence ID" value="OPH82074.1"/>
    <property type="molecule type" value="Genomic_DNA"/>
</dbReference>